<dbReference type="eggNOG" id="KOG0710">
    <property type="taxonomic scope" value="Eukaryota"/>
</dbReference>
<dbReference type="Gene3D" id="2.60.40.790">
    <property type="match status" value="1"/>
</dbReference>
<gene>
    <name evidence="5" type="ORF">B456_001G114200</name>
</gene>
<dbReference type="InterPro" id="IPR008978">
    <property type="entry name" value="HSP20-like_chaperone"/>
</dbReference>
<dbReference type="OMA" id="WHWVESS"/>
<dbReference type="PROSITE" id="PS01031">
    <property type="entry name" value="SHSP"/>
    <property type="match status" value="1"/>
</dbReference>
<feature type="domain" description="SHSP" evidence="4">
    <location>
        <begin position="20"/>
        <end position="122"/>
    </location>
</feature>
<dbReference type="Proteomes" id="UP000032304">
    <property type="component" value="Chromosome 1"/>
</dbReference>
<comment type="similarity">
    <text evidence="2 3">Belongs to the small heat shock protein (HSP20) family.</text>
</comment>
<dbReference type="SUPFAM" id="SSF49764">
    <property type="entry name" value="HSP20-like chaperones"/>
    <property type="match status" value="1"/>
</dbReference>
<organism evidence="5 6">
    <name type="scientific">Gossypium raimondii</name>
    <name type="common">Peruvian cotton</name>
    <name type="synonym">Gossypium klotzschianum subsp. raimondii</name>
    <dbReference type="NCBI Taxonomy" id="29730"/>
    <lineage>
        <taxon>Eukaryota</taxon>
        <taxon>Viridiplantae</taxon>
        <taxon>Streptophyta</taxon>
        <taxon>Embryophyta</taxon>
        <taxon>Tracheophyta</taxon>
        <taxon>Spermatophyta</taxon>
        <taxon>Magnoliopsida</taxon>
        <taxon>eudicotyledons</taxon>
        <taxon>Gunneridae</taxon>
        <taxon>Pentapetalae</taxon>
        <taxon>rosids</taxon>
        <taxon>malvids</taxon>
        <taxon>Malvales</taxon>
        <taxon>Malvaceae</taxon>
        <taxon>Malvoideae</taxon>
        <taxon>Gossypium</taxon>
    </lineage>
</organism>
<protein>
    <recommendedName>
        <fullName evidence="4">SHSP domain-containing protein</fullName>
    </recommendedName>
</protein>
<keyword evidence="6" id="KW-1185">Reference proteome</keyword>
<evidence type="ECO:0000256" key="3">
    <source>
        <dbReference type="RuleBase" id="RU003616"/>
    </source>
</evidence>
<dbReference type="EMBL" id="CM001740">
    <property type="protein sequence ID" value="KJB08936.1"/>
    <property type="molecule type" value="Genomic_DNA"/>
</dbReference>
<proteinExistence type="inferred from homology"/>
<evidence type="ECO:0000313" key="5">
    <source>
        <dbReference type="EMBL" id="KJB08936.1"/>
    </source>
</evidence>
<accession>A0A0D2PXF6</accession>
<dbReference type="Gramene" id="KJB08936">
    <property type="protein sequence ID" value="KJB08936"/>
    <property type="gene ID" value="B456_001G114200"/>
</dbReference>
<dbReference type="AlphaFoldDB" id="A0A0D2PXF6"/>
<keyword evidence="1" id="KW-0346">Stress response</keyword>
<dbReference type="InterPro" id="IPR002068">
    <property type="entry name" value="A-crystallin/Hsp20_dom"/>
</dbReference>
<evidence type="ECO:0000256" key="2">
    <source>
        <dbReference type="PROSITE-ProRule" id="PRU00285"/>
    </source>
</evidence>
<evidence type="ECO:0000259" key="4">
    <source>
        <dbReference type="PROSITE" id="PS01031"/>
    </source>
</evidence>
<reference evidence="5 6" key="1">
    <citation type="journal article" date="2012" name="Nature">
        <title>Repeated polyploidization of Gossypium genomes and the evolution of spinnable cotton fibres.</title>
        <authorList>
            <person name="Paterson A.H."/>
            <person name="Wendel J.F."/>
            <person name="Gundlach H."/>
            <person name="Guo H."/>
            <person name="Jenkins J."/>
            <person name="Jin D."/>
            <person name="Llewellyn D."/>
            <person name="Showmaker K.C."/>
            <person name="Shu S."/>
            <person name="Udall J."/>
            <person name="Yoo M.J."/>
            <person name="Byers R."/>
            <person name="Chen W."/>
            <person name="Doron-Faigenboim A."/>
            <person name="Duke M.V."/>
            <person name="Gong L."/>
            <person name="Grimwood J."/>
            <person name="Grover C."/>
            <person name="Grupp K."/>
            <person name="Hu G."/>
            <person name="Lee T.H."/>
            <person name="Li J."/>
            <person name="Lin L."/>
            <person name="Liu T."/>
            <person name="Marler B.S."/>
            <person name="Page J.T."/>
            <person name="Roberts A.W."/>
            <person name="Romanel E."/>
            <person name="Sanders W.S."/>
            <person name="Szadkowski E."/>
            <person name="Tan X."/>
            <person name="Tang H."/>
            <person name="Xu C."/>
            <person name="Wang J."/>
            <person name="Wang Z."/>
            <person name="Zhang D."/>
            <person name="Zhang L."/>
            <person name="Ashrafi H."/>
            <person name="Bedon F."/>
            <person name="Bowers J.E."/>
            <person name="Brubaker C.L."/>
            <person name="Chee P.W."/>
            <person name="Das S."/>
            <person name="Gingle A.R."/>
            <person name="Haigler C.H."/>
            <person name="Harker D."/>
            <person name="Hoffmann L.V."/>
            <person name="Hovav R."/>
            <person name="Jones D.C."/>
            <person name="Lemke C."/>
            <person name="Mansoor S."/>
            <person name="ur Rahman M."/>
            <person name="Rainville L.N."/>
            <person name="Rambani A."/>
            <person name="Reddy U.K."/>
            <person name="Rong J.K."/>
            <person name="Saranga Y."/>
            <person name="Scheffler B.E."/>
            <person name="Scheffler J.A."/>
            <person name="Stelly D.M."/>
            <person name="Triplett B.A."/>
            <person name="Van Deynze A."/>
            <person name="Vaslin M.F."/>
            <person name="Waghmare V.N."/>
            <person name="Walford S.A."/>
            <person name="Wright R.J."/>
            <person name="Zaki E.A."/>
            <person name="Zhang T."/>
            <person name="Dennis E.S."/>
            <person name="Mayer K.F."/>
            <person name="Peterson D.G."/>
            <person name="Rokhsar D.S."/>
            <person name="Wang X."/>
            <person name="Schmutz J."/>
        </authorList>
    </citation>
    <scope>NUCLEOTIDE SEQUENCE [LARGE SCALE GENOMIC DNA]</scope>
</reference>
<dbReference type="Pfam" id="PF00011">
    <property type="entry name" value="HSP20"/>
    <property type="match status" value="1"/>
</dbReference>
<dbReference type="InterPro" id="IPR031107">
    <property type="entry name" value="Small_HSP"/>
</dbReference>
<dbReference type="PANTHER" id="PTHR11527">
    <property type="entry name" value="HEAT-SHOCK PROTEIN 20 FAMILY MEMBER"/>
    <property type="match status" value="1"/>
</dbReference>
<sequence length="122" mass="14290">MQANFNNLPFLFSLFEQNTDTSAFFNAQIDWKENPKAHVFKANLPRLKKEEVKVEIEDDREDKNDTWHWVESSSDRFMMRFRLPENVKMDQVKASMEIGVITDTVPKVEVKKLDVKAIDIVG</sequence>
<evidence type="ECO:0000256" key="1">
    <source>
        <dbReference type="ARBA" id="ARBA00023016"/>
    </source>
</evidence>
<evidence type="ECO:0000313" key="6">
    <source>
        <dbReference type="Proteomes" id="UP000032304"/>
    </source>
</evidence>
<name>A0A0D2PXF6_GOSRA</name>